<evidence type="ECO:0000313" key="2">
    <source>
        <dbReference type="EMBL" id="RFM22788.1"/>
    </source>
</evidence>
<evidence type="ECO:0000313" key="3">
    <source>
        <dbReference type="Proteomes" id="UP000266389"/>
    </source>
</evidence>
<proteinExistence type="predicted"/>
<evidence type="ECO:0000256" key="1">
    <source>
        <dbReference type="SAM" id="Phobius"/>
    </source>
</evidence>
<feature type="transmembrane region" description="Helical" evidence="1">
    <location>
        <begin position="34"/>
        <end position="56"/>
    </location>
</feature>
<reference evidence="2 3" key="1">
    <citation type="journal article" date="2011" name="ISME J.">
        <title>Community ecology of hot spring cyanobacterial mats: predominant populations and their functional potential.</title>
        <authorList>
            <person name="Klatt C.G."/>
            <person name="Wood J.M."/>
            <person name="Rusch D.B."/>
            <person name="Bateson M.M."/>
            <person name="Hamamura N."/>
            <person name="Heidelberg J.F."/>
            <person name="Grossman A.R."/>
            <person name="Bhaya D."/>
            <person name="Cohan F.M."/>
            <person name="Kuhl M."/>
            <person name="Bryant D.A."/>
            <person name="Ward D.M."/>
        </authorList>
    </citation>
    <scope>NUCLEOTIDE SEQUENCE [LARGE SCALE GENOMIC DNA]</scope>
    <source>
        <strain evidence="2">OS</strain>
    </source>
</reference>
<comment type="caution">
    <text evidence="2">The sequence shown here is derived from an EMBL/GenBank/DDBJ whole genome shotgun (WGS) entry which is preliminary data.</text>
</comment>
<dbReference type="EMBL" id="PHFL01000076">
    <property type="protein sequence ID" value="RFM22788.1"/>
    <property type="molecule type" value="Genomic_DNA"/>
</dbReference>
<keyword evidence="1" id="KW-0812">Transmembrane</keyword>
<dbReference type="AlphaFoldDB" id="A0A395LXD7"/>
<protein>
    <recommendedName>
        <fullName evidence="4">BON domain-containing protein</fullName>
    </recommendedName>
</protein>
<organism evidence="2 3">
    <name type="scientific">Candidatus Thermochlorobacter aerophilus</name>
    <dbReference type="NCBI Taxonomy" id="1868324"/>
    <lineage>
        <taxon>Bacteria</taxon>
        <taxon>Pseudomonadati</taxon>
        <taxon>Chlorobiota</taxon>
        <taxon>Chlorobiia</taxon>
        <taxon>Chlorobiales</taxon>
        <taxon>Candidatus Thermochlorobacteriaceae</taxon>
        <taxon>Candidatus Thermochlorobacter</taxon>
    </lineage>
</organism>
<evidence type="ECO:0008006" key="4">
    <source>
        <dbReference type="Google" id="ProtNLM"/>
    </source>
</evidence>
<accession>A0A395LXD7</accession>
<gene>
    <name evidence="2" type="ORF">D0433_14405</name>
</gene>
<dbReference type="Proteomes" id="UP000266389">
    <property type="component" value="Unassembled WGS sequence"/>
</dbReference>
<name>A0A395LXD7_9BACT</name>
<sequence length="140" mass="15682">MIEAKNYVDLHINFLFNMPDTSTSDASTPTRRNWFWGILGIASVAALGIAFSRSLLPKPSKTQALSEWQLLHRIDAELSRSGVDGVEVYLRQRKVVLIAAPEQREQLRRAVEVVQRIKDVELIDALIRDTAVPSHSTTAS</sequence>
<keyword evidence="1" id="KW-0472">Membrane</keyword>
<keyword evidence="1" id="KW-1133">Transmembrane helix</keyword>